<evidence type="ECO:0000313" key="7">
    <source>
        <dbReference type="Proteomes" id="UP001190640"/>
    </source>
</evidence>
<dbReference type="InterPro" id="IPR051885">
    <property type="entry name" value="CC_CF"/>
</dbReference>
<dbReference type="GO" id="GO:0005930">
    <property type="term" value="C:axoneme"/>
    <property type="evidence" value="ECO:0007669"/>
    <property type="project" value="TreeGrafter"/>
</dbReference>
<name>A0AA97JPK4_EUBMA</name>
<dbReference type="GO" id="GO:0060271">
    <property type="term" value="P:cilium assembly"/>
    <property type="evidence" value="ECO:0007669"/>
    <property type="project" value="TreeGrafter"/>
</dbReference>
<feature type="compositionally biased region" description="Low complexity" evidence="5">
    <location>
        <begin position="31"/>
        <end position="73"/>
    </location>
</feature>
<evidence type="ECO:0000256" key="4">
    <source>
        <dbReference type="SAM" id="Coils"/>
    </source>
</evidence>
<evidence type="ECO:0000256" key="1">
    <source>
        <dbReference type="ARBA" id="ARBA00004138"/>
    </source>
</evidence>
<protein>
    <submittedName>
        <fullName evidence="8">Coiled-coil domain-containing protein 96</fullName>
    </submittedName>
</protein>
<accession>A0AA97JPK4</accession>
<organism evidence="7 8">
    <name type="scientific">Eublepharis macularius</name>
    <name type="common">Leopard gecko</name>
    <name type="synonym">Cyrtodactylus macularius</name>
    <dbReference type="NCBI Taxonomy" id="481883"/>
    <lineage>
        <taxon>Eukaryota</taxon>
        <taxon>Metazoa</taxon>
        <taxon>Chordata</taxon>
        <taxon>Craniata</taxon>
        <taxon>Vertebrata</taxon>
        <taxon>Euteleostomi</taxon>
        <taxon>Lepidosauria</taxon>
        <taxon>Squamata</taxon>
        <taxon>Bifurcata</taxon>
        <taxon>Gekkota</taxon>
        <taxon>Eublepharidae</taxon>
        <taxon>Eublepharinae</taxon>
        <taxon>Eublepharis</taxon>
    </lineage>
</organism>
<feature type="domain" description="CCDC113/CCDC96 coiled-coil" evidence="6">
    <location>
        <begin position="332"/>
        <end position="505"/>
    </location>
</feature>
<gene>
    <name evidence="8" type="primary">CCDC96</name>
</gene>
<dbReference type="GO" id="GO:0036064">
    <property type="term" value="C:ciliary basal body"/>
    <property type="evidence" value="ECO:0007669"/>
    <property type="project" value="TreeGrafter"/>
</dbReference>
<dbReference type="Pfam" id="PF13870">
    <property type="entry name" value="CCDC113_CCDC96_CC"/>
    <property type="match status" value="1"/>
</dbReference>
<dbReference type="CTD" id="257236"/>
<keyword evidence="7" id="KW-1185">Reference proteome</keyword>
<reference evidence="8" key="1">
    <citation type="submission" date="2025-08" db="UniProtKB">
        <authorList>
            <consortium name="RefSeq"/>
        </authorList>
    </citation>
    <scope>IDENTIFICATION</scope>
    <source>
        <tissue evidence="8">Blood</tissue>
    </source>
</reference>
<evidence type="ECO:0000256" key="5">
    <source>
        <dbReference type="SAM" id="MobiDB-lite"/>
    </source>
</evidence>
<evidence type="ECO:0000256" key="3">
    <source>
        <dbReference type="ARBA" id="ARBA00023273"/>
    </source>
</evidence>
<dbReference type="GeneID" id="129333313"/>
<dbReference type="RefSeq" id="XP_054840836.1">
    <property type="nucleotide sequence ID" value="XM_054984861.1"/>
</dbReference>
<feature type="compositionally biased region" description="Low complexity" evidence="5">
    <location>
        <begin position="83"/>
        <end position="112"/>
    </location>
</feature>
<keyword evidence="2 4" id="KW-0175">Coiled coil</keyword>
<feature type="region of interest" description="Disordered" evidence="5">
    <location>
        <begin position="157"/>
        <end position="193"/>
    </location>
</feature>
<dbReference type="InterPro" id="IPR025254">
    <property type="entry name" value="CCDC113/CCDC96_CC"/>
</dbReference>
<feature type="compositionally biased region" description="Basic and acidic residues" evidence="5">
    <location>
        <begin position="157"/>
        <end position="167"/>
    </location>
</feature>
<evidence type="ECO:0000256" key="2">
    <source>
        <dbReference type="ARBA" id="ARBA00023054"/>
    </source>
</evidence>
<dbReference type="AlphaFoldDB" id="A0AA97JPK4"/>
<feature type="compositionally biased region" description="Acidic residues" evidence="5">
    <location>
        <begin position="173"/>
        <end position="184"/>
    </location>
</feature>
<sequence>MEAEVAEPAPAEPEEAAPPEPGDAASVQASPEEPLPLMEEAEEGPAGNGEEAAGMTEEAAQGLAEEPEGAAGEAEIEEGEPEGGPAETEAEAEALGVAAASFASEAGSVEGAPSMGSLLAGPLPTSAAFEEGEPLEPPPLQVSEQLARRISLSLWELERQGSPERLEPGSSPDEQEEEEESEEDAAARRAEEQRQRAELVEQYRQLVLERGRLRHYSARLQSKLADALNKAKGKERARPELEQHISDKEQRYNRYLAMLQELRNQQQEEMAWYQQQMEALQQACEEKQAVVNSQWKAYQATKKEVAVYTMGRRLGGRQAAIQKVDQIQSREESKEKEMTEVRLENIKLKHRILKLEASLKAQEQLAEGLHLIDFEQLKIENQTYNEKIEERNEELQKLRRKITNTVQILTQVKEKLQFVEAENQGQKAQLLAVEALLAQKREVLTRIKQARDRLRIDNEKLHQKCGLLGDTLLLRDFEEKVNVAEVLKQRLEALKRQHAGLTLTCNGVKKKIRGIKSFLPL</sequence>
<dbReference type="PANTHER" id="PTHR15654">
    <property type="entry name" value="COILED-COIL DOMAIN-CONTAINING PROTEIN 113-RELATED"/>
    <property type="match status" value="1"/>
</dbReference>
<dbReference type="PANTHER" id="PTHR15654:SF1">
    <property type="entry name" value="COILED-COIL DOMAIN-CONTAINING PROTEIN 96"/>
    <property type="match status" value="1"/>
</dbReference>
<feature type="coiled-coil region" evidence="4">
    <location>
        <begin position="317"/>
        <end position="344"/>
    </location>
</feature>
<feature type="coiled-coil region" evidence="4">
    <location>
        <begin position="374"/>
        <end position="504"/>
    </location>
</feature>
<dbReference type="Proteomes" id="UP001190640">
    <property type="component" value="Chromosome 7"/>
</dbReference>
<evidence type="ECO:0000259" key="6">
    <source>
        <dbReference type="Pfam" id="PF13870"/>
    </source>
</evidence>
<feature type="region of interest" description="Disordered" evidence="5">
    <location>
        <begin position="1"/>
        <end position="144"/>
    </location>
</feature>
<proteinExistence type="predicted"/>
<comment type="subcellular location">
    <subcellularLocation>
        <location evidence="1">Cell projection</location>
        <location evidence="1">Cilium</location>
    </subcellularLocation>
</comment>
<dbReference type="KEGG" id="emc:129333313"/>
<keyword evidence="3" id="KW-0966">Cell projection</keyword>
<evidence type="ECO:0000313" key="8">
    <source>
        <dbReference type="RefSeq" id="XP_054840836.1"/>
    </source>
</evidence>